<keyword evidence="3" id="KW-1133">Transmembrane helix</keyword>
<dbReference type="InterPro" id="IPR012338">
    <property type="entry name" value="Beta-lactam/transpept-like"/>
</dbReference>
<dbReference type="Proteomes" id="UP000230683">
    <property type="component" value="Unassembled WGS sequence"/>
</dbReference>
<keyword evidence="3" id="KW-0812">Transmembrane</keyword>
<dbReference type="InterPro" id="IPR001460">
    <property type="entry name" value="PCN-bd_Tpept"/>
</dbReference>
<dbReference type="InterPro" id="IPR050515">
    <property type="entry name" value="Beta-lactam/transpept"/>
</dbReference>
<dbReference type="SUPFAM" id="SSF56601">
    <property type="entry name" value="beta-lactamase/transpeptidase-like"/>
    <property type="match status" value="1"/>
</dbReference>
<dbReference type="Gene3D" id="3.90.1310.10">
    <property type="entry name" value="Penicillin-binding protein 2a (Domain 2)"/>
    <property type="match status" value="1"/>
</dbReference>
<dbReference type="PANTHER" id="PTHR30627:SF1">
    <property type="entry name" value="PEPTIDOGLYCAN D,D-TRANSPEPTIDASE FTSI"/>
    <property type="match status" value="1"/>
</dbReference>
<comment type="subcellular location">
    <subcellularLocation>
        <location evidence="1">Membrane</location>
    </subcellularLocation>
</comment>
<proteinExistence type="predicted"/>
<dbReference type="GO" id="GO:0071555">
    <property type="term" value="P:cell wall organization"/>
    <property type="evidence" value="ECO:0007669"/>
    <property type="project" value="TreeGrafter"/>
</dbReference>
<evidence type="ECO:0000313" key="7">
    <source>
        <dbReference type="Proteomes" id="UP000230683"/>
    </source>
</evidence>
<organism evidence="6 7">
    <name type="scientific">candidate division WWE3 bacterium CG_4_9_14_3_um_filter_34_6</name>
    <dbReference type="NCBI Taxonomy" id="1975079"/>
    <lineage>
        <taxon>Bacteria</taxon>
        <taxon>Katanobacteria</taxon>
    </lineage>
</organism>
<dbReference type="AlphaFoldDB" id="A0A2M7X5B5"/>
<protein>
    <recommendedName>
        <fullName evidence="8">Penicillin-binding protein 2</fullName>
    </recommendedName>
</protein>
<gene>
    <name evidence="6" type="ORF">CO178_00435</name>
</gene>
<sequence>MRLSLTHRYNIFSYGVIVFCFFIVLRLFQIQVLNSARYKAQAREQQWSEYHLSARRGNIYTSDGYPVALSETTYNLILNRREIDSSVNIFSELSKYIDPAKLDKKTISELSSDKRNWINIAQGITWSEKEAFEESEIVNKRKAFSFLPSYSRYYPEKNMLSNVLGFVGKDKLSNDIGYYGIEQYYDGDLRGQPGLLIQERSASGDPILWGGVDRIDSIDGSDLYLTIDHYVQFLVESKLKAGVEKYGARSGTVIVIEPSTGHVIGMANYPNFDPKDYQNADSMDVLNRAISTTYEPGSVMKGITMSAAIDLGIVSPSTIYNDNGPKVFSGHKVDNWDGKHHGEETMIEVLQHSNNLGAAWVGTKIGGKALMEYFEDFSMGAYTNIDLDGEETGILYKNFPLKDIELVNASFGQGVATTPMQIAVAFSAIANDGILMKPMVVSKIITNKKETIIKPVIGNRPISKKTADIMVDMLTQAVEGGEAKFFVSKKYKIAGKTGTAQIAVKGGYDKTKTNATFVGFFPTYKNFVMLVKLEEPTSPSGYSAETAVPLWMDIAEKLAGYYGILPDKI</sequence>
<reference evidence="7" key="1">
    <citation type="submission" date="2017-09" db="EMBL/GenBank/DDBJ databases">
        <title>Depth-based differentiation of microbial function through sediment-hosted aquifers and enrichment of novel symbionts in the deep terrestrial subsurface.</title>
        <authorList>
            <person name="Probst A.J."/>
            <person name="Ladd B."/>
            <person name="Jarett J.K."/>
            <person name="Geller-Mcgrath D.E."/>
            <person name="Sieber C.M.K."/>
            <person name="Emerson J.B."/>
            <person name="Anantharaman K."/>
            <person name="Thomas B.C."/>
            <person name="Malmstrom R."/>
            <person name="Stieglmeier M."/>
            <person name="Klingl A."/>
            <person name="Woyke T."/>
            <person name="Ryan C.M."/>
            <person name="Banfield J.F."/>
        </authorList>
    </citation>
    <scope>NUCLEOTIDE SEQUENCE [LARGE SCALE GENOMIC DNA]</scope>
</reference>
<dbReference type="GO" id="GO:0005886">
    <property type="term" value="C:plasma membrane"/>
    <property type="evidence" value="ECO:0007669"/>
    <property type="project" value="TreeGrafter"/>
</dbReference>
<accession>A0A2M7X5B5</accession>
<name>A0A2M7X5B5_UNCKA</name>
<dbReference type="GO" id="GO:0008658">
    <property type="term" value="F:penicillin binding"/>
    <property type="evidence" value="ECO:0007669"/>
    <property type="project" value="InterPro"/>
</dbReference>
<evidence type="ECO:0000256" key="2">
    <source>
        <dbReference type="ARBA" id="ARBA00023136"/>
    </source>
</evidence>
<evidence type="ECO:0000256" key="1">
    <source>
        <dbReference type="ARBA" id="ARBA00004370"/>
    </source>
</evidence>
<evidence type="ECO:0000259" key="4">
    <source>
        <dbReference type="Pfam" id="PF00905"/>
    </source>
</evidence>
<keyword evidence="2 3" id="KW-0472">Membrane</keyword>
<comment type="caution">
    <text evidence="6">The sequence shown here is derived from an EMBL/GenBank/DDBJ whole genome shotgun (WGS) entry which is preliminary data.</text>
</comment>
<feature type="domain" description="Penicillin-binding protein transpeptidase" evidence="4">
    <location>
        <begin position="251"/>
        <end position="546"/>
    </location>
</feature>
<dbReference type="PANTHER" id="PTHR30627">
    <property type="entry name" value="PEPTIDOGLYCAN D,D-TRANSPEPTIDASE"/>
    <property type="match status" value="1"/>
</dbReference>
<dbReference type="SUPFAM" id="SSF56519">
    <property type="entry name" value="Penicillin binding protein dimerisation domain"/>
    <property type="match status" value="1"/>
</dbReference>
<evidence type="ECO:0008006" key="8">
    <source>
        <dbReference type="Google" id="ProtNLM"/>
    </source>
</evidence>
<evidence type="ECO:0000256" key="3">
    <source>
        <dbReference type="SAM" id="Phobius"/>
    </source>
</evidence>
<evidence type="ECO:0000313" key="6">
    <source>
        <dbReference type="EMBL" id="PJA41330.1"/>
    </source>
</evidence>
<feature type="domain" description="Penicillin-binding protein dimerisation" evidence="5">
    <location>
        <begin position="53"/>
        <end position="207"/>
    </location>
</feature>
<dbReference type="Gene3D" id="3.40.710.10">
    <property type="entry name" value="DD-peptidase/beta-lactamase superfamily"/>
    <property type="match status" value="1"/>
</dbReference>
<dbReference type="Pfam" id="PF00905">
    <property type="entry name" value="Transpeptidase"/>
    <property type="match status" value="1"/>
</dbReference>
<dbReference type="EMBL" id="PFWY01000022">
    <property type="protein sequence ID" value="PJA41330.1"/>
    <property type="molecule type" value="Genomic_DNA"/>
</dbReference>
<feature type="transmembrane region" description="Helical" evidence="3">
    <location>
        <begin position="12"/>
        <end position="29"/>
    </location>
</feature>
<evidence type="ECO:0000259" key="5">
    <source>
        <dbReference type="Pfam" id="PF03717"/>
    </source>
</evidence>
<dbReference type="InterPro" id="IPR036138">
    <property type="entry name" value="PBP_dimer_sf"/>
</dbReference>
<dbReference type="InterPro" id="IPR005311">
    <property type="entry name" value="PBP_dimer"/>
</dbReference>
<dbReference type="Pfam" id="PF03717">
    <property type="entry name" value="PBP_dimer"/>
    <property type="match status" value="1"/>
</dbReference>